<evidence type="ECO:0000259" key="14">
    <source>
        <dbReference type="PROSITE" id="PS50113"/>
    </source>
</evidence>
<evidence type="ECO:0000256" key="5">
    <source>
        <dbReference type="ARBA" id="ARBA00022691"/>
    </source>
</evidence>
<dbReference type="Gene3D" id="3.40.50.180">
    <property type="entry name" value="Methylesterase CheB, C-terminal domain"/>
    <property type="match status" value="1"/>
</dbReference>
<dbReference type="PROSITE" id="PS50109">
    <property type="entry name" value="HIS_KIN"/>
    <property type="match status" value="1"/>
</dbReference>
<dbReference type="PRINTS" id="PR00996">
    <property type="entry name" value="CHERMTFRASE"/>
</dbReference>
<dbReference type="GO" id="GO:0000156">
    <property type="term" value="F:phosphorelay response regulator activity"/>
    <property type="evidence" value="ECO:0007669"/>
    <property type="project" value="InterPro"/>
</dbReference>
<dbReference type="InterPro" id="IPR035965">
    <property type="entry name" value="PAS-like_dom_sf"/>
</dbReference>
<dbReference type="Pfam" id="PF02518">
    <property type="entry name" value="HATPase_c"/>
    <property type="match status" value="1"/>
</dbReference>
<dbReference type="SMART" id="SM00387">
    <property type="entry name" value="HATPase_c"/>
    <property type="match status" value="1"/>
</dbReference>
<dbReference type="SUPFAM" id="SSF55874">
    <property type="entry name" value="ATPase domain of HSP90 chaperone/DNA topoisomerase II/histidine kinase"/>
    <property type="match status" value="1"/>
</dbReference>
<dbReference type="Proteomes" id="UP001305702">
    <property type="component" value="Chromosome"/>
</dbReference>
<sequence>MNNSTNGSTEHRKPLYVVGIGASAGGMEALHSFFTHLDPDSGASYVVVPHLSPDYRSLMADILSKVTSMPVVQAAEGNKVKADHVYVLPPGKLMTIENDALHLESITPGSPLVFPIDVFFRSLAKNSGEHSVSIVLSGTGSDGSRGIKAIKDAGGLILVQEAGSAQFDGMPNCAISTGLVDCILPPQQMGGELVRFMNYCQSAGPNQLVTRAQTSEETIQKIFRLLHQKFHIDFTQYKQNSILRRIERRMAIHHIGDLHDYYQMLLGDVSEASVLWKEMLINVTRFFRDKEAFEVLKEEVMPRIFHKENQEIRIWVAGCSTGEETYSIAILLREYMESIGRKPAIKIFATDLDKDALDLASLGMYPAGIAADVTPDRLEKYFVKVGDRYQVSKELRKMIVFAHHNLVKDPPFLSIDLVTCRNVLIYFQPILQKKVLSLFHFSLATGGFLFLGASETIGELGKLYAPLHNKWNIFSKRNVIQRRPLNMVEISEPVTLPGQTLQGSQIMEDSKLFRKLDDLSQSLIEEFVPPCIIIDDNHDVVHTTGDVNAFLNVPRGKFSHNLFKMVPQSLSVALSTAVHKARKEKSEVIYKNIVMEQNGASRRILLKVKLFRTEKTNDKYILIAFLPDRELEKLAPASSPPPDLDLKEKQFILDLEQELVTTQETLQTVIEQLETSNEELQATNEELIASNEELQSTNEELSSVNEELVTVNSEFQSKIHELIEVNSDMNNFLSASNIGTIFLDIDLSVRRFTPNVMDVINLMEVDVGRPIMHISHNLVYDRMVPDIEEVLRTLVPIEREVQSNQKNWYLLKISPYRTVDHYIKGIIMTLVNITELKSINSQLSKLSLAIEQSPSVVMITDKQMKIEYVNPAFTDITGYSREEVIGTEARALERGEGGTEVYDILWEKVGSGSKWKGELQGRHKDGRIYWESATVLPVINEKKEVVHYLKVAEDITKKKHTEGLLRKSEMLSVAGQLASGIAHEIRNPLTSVKGFLKLLNTKQGDQEKYMEILSAEVDSMELIINELLLLAKTQIFEFATKDLRVILQNVVMLLSSQAILKNIEFVVECELESVHMNCVENQIKQMFVNLLKNAIEATPYGGQIFIQIRNAVYGKVMIRIVDKGCGIPKEQLDRIGEPFYTTKQKGTGLGLMICHQIIENHQGQMRFQSEVNKGTTIDILLPLHIEGGHRSLAQPGSELFQSILK</sequence>
<evidence type="ECO:0000256" key="8">
    <source>
        <dbReference type="ARBA" id="ARBA00022840"/>
    </source>
</evidence>
<evidence type="ECO:0000256" key="10">
    <source>
        <dbReference type="PROSITE-ProRule" id="PRU00050"/>
    </source>
</evidence>
<dbReference type="PROSITE" id="PS50123">
    <property type="entry name" value="CHER"/>
    <property type="match status" value="1"/>
</dbReference>
<keyword evidence="7" id="KW-0418">Kinase</keyword>
<dbReference type="PROSITE" id="PS50122">
    <property type="entry name" value="CHEB"/>
    <property type="match status" value="1"/>
</dbReference>
<keyword evidence="4" id="KW-0808">Transferase</keyword>
<dbReference type="SUPFAM" id="SSF53335">
    <property type="entry name" value="S-adenosyl-L-methionine-dependent methyltransferases"/>
    <property type="match status" value="1"/>
</dbReference>
<keyword evidence="9" id="KW-0902">Two-component regulatory system</keyword>
<name>A0AA96LBF0_9BACL</name>
<dbReference type="SMART" id="SM00388">
    <property type="entry name" value="HisKA"/>
    <property type="match status" value="1"/>
</dbReference>
<dbReference type="PROSITE" id="PS50113">
    <property type="entry name" value="PAC"/>
    <property type="match status" value="1"/>
</dbReference>
<dbReference type="GO" id="GO:0005524">
    <property type="term" value="F:ATP binding"/>
    <property type="evidence" value="ECO:0007669"/>
    <property type="project" value="UniProtKB-KW"/>
</dbReference>
<feature type="domain" description="PAS" evidence="13">
    <location>
        <begin position="842"/>
        <end position="886"/>
    </location>
</feature>
<dbReference type="InterPro" id="IPR022641">
    <property type="entry name" value="CheR_N"/>
</dbReference>
<proteinExistence type="predicted"/>
<feature type="domain" description="CheR-type methyltransferase" evidence="16">
    <location>
        <begin position="207"/>
        <end position="457"/>
    </location>
</feature>
<dbReference type="CDD" id="cd00130">
    <property type="entry name" value="PAS"/>
    <property type="match status" value="1"/>
</dbReference>
<comment type="catalytic activity">
    <reaction evidence="2">
        <text>L-glutamyl-[protein] + S-adenosyl-L-methionine = [protein]-L-glutamate 5-O-methyl ester + S-adenosyl-L-homocysteine</text>
        <dbReference type="Rhea" id="RHEA:24452"/>
        <dbReference type="Rhea" id="RHEA-COMP:10208"/>
        <dbReference type="Rhea" id="RHEA-COMP:10311"/>
        <dbReference type="ChEBI" id="CHEBI:29973"/>
        <dbReference type="ChEBI" id="CHEBI:57856"/>
        <dbReference type="ChEBI" id="CHEBI:59789"/>
        <dbReference type="ChEBI" id="CHEBI:82795"/>
        <dbReference type="EC" id="2.1.1.80"/>
    </reaction>
</comment>
<keyword evidence="5" id="KW-0949">S-adenosyl-L-methionine</keyword>
<dbReference type="InterPro" id="IPR000780">
    <property type="entry name" value="CheR_MeTrfase"/>
</dbReference>
<dbReference type="CDD" id="cd00075">
    <property type="entry name" value="HATPase"/>
    <property type="match status" value="1"/>
</dbReference>
<dbReference type="Pfam" id="PF01339">
    <property type="entry name" value="CheB_methylest"/>
    <property type="match status" value="1"/>
</dbReference>
<evidence type="ECO:0000313" key="18">
    <source>
        <dbReference type="Proteomes" id="UP001305702"/>
    </source>
</evidence>
<evidence type="ECO:0000256" key="2">
    <source>
        <dbReference type="ARBA" id="ARBA00001541"/>
    </source>
</evidence>
<dbReference type="RefSeq" id="WP_315603862.1">
    <property type="nucleotide sequence ID" value="NZ_CP130318.1"/>
</dbReference>
<dbReference type="Pfam" id="PF13596">
    <property type="entry name" value="PAS_10"/>
    <property type="match status" value="1"/>
</dbReference>
<dbReference type="InterPro" id="IPR029063">
    <property type="entry name" value="SAM-dependent_MTases_sf"/>
</dbReference>
<dbReference type="PROSITE" id="PS50112">
    <property type="entry name" value="PAS"/>
    <property type="match status" value="1"/>
</dbReference>
<comment type="catalytic activity">
    <reaction evidence="1">
        <text>ATP + protein L-histidine = ADP + protein N-phospho-L-histidine.</text>
        <dbReference type="EC" id="2.7.13.3"/>
    </reaction>
</comment>
<dbReference type="GO" id="GO:0006935">
    <property type="term" value="P:chemotaxis"/>
    <property type="evidence" value="ECO:0007669"/>
    <property type="project" value="UniProtKB-UniRule"/>
</dbReference>
<dbReference type="GO" id="GO:0000155">
    <property type="term" value="F:phosphorelay sensor kinase activity"/>
    <property type="evidence" value="ECO:0007669"/>
    <property type="project" value="InterPro"/>
</dbReference>
<dbReference type="SMART" id="SM00091">
    <property type="entry name" value="PAS"/>
    <property type="match status" value="1"/>
</dbReference>
<dbReference type="CDD" id="cd00082">
    <property type="entry name" value="HisKA"/>
    <property type="match status" value="1"/>
</dbReference>
<dbReference type="Gene3D" id="3.40.50.150">
    <property type="entry name" value="Vaccinia Virus protein VP39"/>
    <property type="match status" value="1"/>
</dbReference>
<keyword evidence="8" id="KW-0067">ATP-binding</keyword>
<evidence type="ECO:0000256" key="7">
    <source>
        <dbReference type="ARBA" id="ARBA00022777"/>
    </source>
</evidence>
<dbReference type="InterPro" id="IPR003661">
    <property type="entry name" value="HisK_dim/P_dom"/>
</dbReference>
<evidence type="ECO:0000259" key="16">
    <source>
        <dbReference type="PROSITE" id="PS50123"/>
    </source>
</evidence>
<dbReference type="SUPFAM" id="SSF47757">
    <property type="entry name" value="Chemotaxis receptor methyltransferase CheR, N-terminal domain"/>
    <property type="match status" value="1"/>
</dbReference>
<evidence type="ECO:0000256" key="3">
    <source>
        <dbReference type="ARBA" id="ARBA00022603"/>
    </source>
</evidence>
<evidence type="ECO:0000259" key="13">
    <source>
        <dbReference type="PROSITE" id="PS50112"/>
    </source>
</evidence>
<feature type="active site" evidence="10">
    <location>
        <position position="23"/>
    </location>
</feature>
<dbReference type="InterPro" id="IPR036097">
    <property type="entry name" value="HisK_dim/P_sf"/>
</dbReference>
<evidence type="ECO:0000256" key="9">
    <source>
        <dbReference type="ARBA" id="ARBA00023012"/>
    </source>
</evidence>
<dbReference type="NCBIfam" id="TIGR00229">
    <property type="entry name" value="sensory_box"/>
    <property type="match status" value="1"/>
</dbReference>
<protein>
    <submittedName>
        <fullName evidence="17">CheR family methyltransferase</fullName>
    </submittedName>
</protein>
<dbReference type="Pfam" id="PF03705">
    <property type="entry name" value="CheR_N"/>
    <property type="match status" value="1"/>
</dbReference>
<feature type="active site" evidence="10">
    <location>
        <position position="142"/>
    </location>
</feature>
<feature type="coiled-coil region" evidence="11">
    <location>
        <begin position="652"/>
        <end position="714"/>
    </location>
</feature>
<dbReference type="Pfam" id="PF01739">
    <property type="entry name" value="CheR"/>
    <property type="match status" value="1"/>
</dbReference>
<reference evidence="17 18" key="1">
    <citation type="submission" date="2022-02" db="EMBL/GenBank/DDBJ databases">
        <title>Paenibacillus sp. MBLB1776 Whole Genome Shotgun Sequencing.</title>
        <authorList>
            <person name="Hwang C.Y."/>
            <person name="Cho E.-S."/>
            <person name="Seo M.-J."/>
        </authorList>
    </citation>
    <scope>NUCLEOTIDE SEQUENCE [LARGE SCALE GENOMIC DNA]</scope>
    <source>
        <strain evidence="17 18">MBLB1776</strain>
    </source>
</reference>
<dbReference type="GO" id="GO:0032259">
    <property type="term" value="P:methylation"/>
    <property type="evidence" value="ECO:0007669"/>
    <property type="project" value="UniProtKB-KW"/>
</dbReference>
<dbReference type="GO" id="GO:0005737">
    <property type="term" value="C:cytoplasm"/>
    <property type="evidence" value="ECO:0007669"/>
    <property type="project" value="InterPro"/>
</dbReference>
<dbReference type="Gene3D" id="3.30.450.20">
    <property type="entry name" value="PAS domain"/>
    <property type="match status" value="2"/>
</dbReference>
<dbReference type="CDD" id="cd02440">
    <property type="entry name" value="AdoMet_MTases"/>
    <property type="match status" value="1"/>
</dbReference>
<dbReference type="InterPro" id="IPR001610">
    <property type="entry name" value="PAC"/>
</dbReference>
<keyword evidence="10" id="KW-0145">Chemotaxis</keyword>
<dbReference type="Pfam" id="PF13426">
    <property type="entry name" value="PAS_9"/>
    <property type="match status" value="1"/>
</dbReference>
<dbReference type="GO" id="GO:0008983">
    <property type="term" value="F:protein-glutamate O-methyltransferase activity"/>
    <property type="evidence" value="ECO:0007669"/>
    <property type="project" value="UniProtKB-EC"/>
</dbReference>
<dbReference type="Gene3D" id="3.30.565.10">
    <property type="entry name" value="Histidine kinase-like ATPase, C-terminal domain"/>
    <property type="match status" value="1"/>
</dbReference>
<organism evidence="17 18">
    <name type="scientific">Paenibacillus aurantius</name>
    <dbReference type="NCBI Taxonomy" id="2918900"/>
    <lineage>
        <taxon>Bacteria</taxon>
        <taxon>Bacillati</taxon>
        <taxon>Bacillota</taxon>
        <taxon>Bacilli</taxon>
        <taxon>Bacillales</taxon>
        <taxon>Paenibacillaceae</taxon>
        <taxon>Paenibacillus</taxon>
    </lineage>
</organism>
<evidence type="ECO:0000259" key="12">
    <source>
        <dbReference type="PROSITE" id="PS50109"/>
    </source>
</evidence>
<dbReference type="Gene3D" id="1.10.155.10">
    <property type="entry name" value="Chemotaxis receptor methyltransferase CheR, N-terminal domain"/>
    <property type="match status" value="1"/>
</dbReference>
<feature type="domain" description="Histidine kinase" evidence="12">
    <location>
        <begin position="980"/>
        <end position="1185"/>
    </location>
</feature>
<keyword evidence="18" id="KW-1185">Reference proteome</keyword>
<dbReference type="AlphaFoldDB" id="A0AA96LBF0"/>
<feature type="active site" evidence="10">
    <location>
        <position position="50"/>
    </location>
</feature>
<evidence type="ECO:0000313" key="17">
    <source>
        <dbReference type="EMBL" id="WNQ10088.1"/>
    </source>
</evidence>
<dbReference type="InterPro" id="IPR050903">
    <property type="entry name" value="Bact_Chemotaxis_MeTrfase"/>
</dbReference>
<dbReference type="Pfam" id="PF00512">
    <property type="entry name" value="HisKA"/>
    <property type="match status" value="1"/>
</dbReference>
<dbReference type="PANTHER" id="PTHR24422">
    <property type="entry name" value="CHEMOTAXIS PROTEIN METHYLTRANSFERASE"/>
    <property type="match status" value="1"/>
</dbReference>
<evidence type="ECO:0000256" key="4">
    <source>
        <dbReference type="ARBA" id="ARBA00022679"/>
    </source>
</evidence>
<dbReference type="SMART" id="SM00138">
    <property type="entry name" value="MeTrc"/>
    <property type="match status" value="1"/>
</dbReference>
<dbReference type="InterPro" id="IPR003594">
    <property type="entry name" value="HATPase_dom"/>
</dbReference>
<dbReference type="PANTHER" id="PTHR24422:SF27">
    <property type="entry name" value="PROTEIN-GLUTAMATE O-METHYLTRANSFERASE"/>
    <property type="match status" value="1"/>
</dbReference>
<dbReference type="SUPFAM" id="SSF55785">
    <property type="entry name" value="PYP-like sensor domain (PAS domain)"/>
    <property type="match status" value="1"/>
</dbReference>
<dbReference type="KEGG" id="paun:MJA45_21045"/>
<evidence type="ECO:0000256" key="6">
    <source>
        <dbReference type="ARBA" id="ARBA00022741"/>
    </source>
</evidence>
<dbReference type="CDD" id="cd16434">
    <property type="entry name" value="CheB-CheR_fusion"/>
    <property type="match status" value="1"/>
</dbReference>
<dbReference type="Gene3D" id="1.10.287.130">
    <property type="match status" value="1"/>
</dbReference>
<dbReference type="SUPFAM" id="SSF47384">
    <property type="entry name" value="Homodimeric domain of signal transducing histidine kinase"/>
    <property type="match status" value="1"/>
</dbReference>
<dbReference type="SUPFAM" id="SSF52738">
    <property type="entry name" value="Methylesterase CheB, C-terminal domain"/>
    <property type="match status" value="1"/>
</dbReference>
<dbReference type="SMART" id="SM00086">
    <property type="entry name" value="PAC"/>
    <property type="match status" value="1"/>
</dbReference>
<keyword evidence="11" id="KW-0175">Coiled coil</keyword>
<dbReference type="EMBL" id="CP130318">
    <property type="protein sequence ID" value="WNQ10088.1"/>
    <property type="molecule type" value="Genomic_DNA"/>
</dbReference>
<evidence type="ECO:0000256" key="1">
    <source>
        <dbReference type="ARBA" id="ARBA00000085"/>
    </source>
</evidence>
<keyword evidence="6" id="KW-0547">Nucleotide-binding</keyword>
<feature type="domain" description="CheB-type methylesterase" evidence="15">
    <location>
        <begin position="14"/>
        <end position="200"/>
    </location>
</feature>
<dbReference type="InterPro" id="IPR005467">
    <property type="entry name" value="His_kinase_dom"/>
</dbReference>
<evidence type="ECO:0000259" key="15">
    <source>
        <dbReference type="PROSITE" id="PS50122"/>
    </source>
</evidence>
<dbReference type="InterPro" id="IPR035909">
    <property type="entry name" value="CheB_C"/>
</dbReference>
<keyword evidence="3 17" id="KW-0489">Methyltransferase</keyword>
<feature type="domain" description="PAC" evidence="14">
    <location>
        <begin position="915"/>
        <end position="967"/>
    </location>
</feature>
<dbReference type="InterPro" id="IPR036890">
    <property type="entry name" value="HATPase_C_sf"/>
</dbReference>
<dbReference type="InterPro" id="IPR036804">
    <property type="entry name" value="CheR_N_sf"/>
</dbReference>
<dbReference type="InterPro" id="IPR000014">
    <property type="entry name" value="PAS"/>
</dbReference>
<gene>
    <name evidence="17" type="ORF">MJA45_21045</name>
</gene>
<dbReference type="InterPro" id="IPR000673">
    <property type="entry name" value="Sig_transdc_resp-reg_Me-estase"/>
</dbReference>
<keyword evidence="10" id="KW-0378">Hydrolase</keyword>
<dbReference type="InterPro" id="IPR022642">
    <property type="entry name" value="CheR_C"/>
</dbReference>
<dbReference type="InterPro" id="IPR000700">
    <property type="entry name" value="PAS-assoc_C"/>
</dbReference>
<dbReference type="GO" id="GO:0008984">
    <property type="term" value="F:protein-glutamate methylesterase activity"/>
    <property type="evidence" value="ECO:0007669"/>
    <property type="project" value="InterPro"/>
</dbReference>
<evidence type="ECO:0000256" key="11">
    <source>
        <dbReference type="SAM" id="Coils"/>
    </source>
</evidence>
<accession>A0AA96LBF0</accession>